<dbReference type="Gene3D" id="2.30.110.10">
    <property type="entry name" value="Electron Transport, Fmn-binding Protein, Chain A"/>
    <property type="match status" value="1"/>
</dbReference>
<comment type="similarity">
    <text evidence="1">Belongs to the F420H(2)-dependent quinone reductase family.</text>
</comment>
<evidence type="ECO:0000256" key="1">
    <source>
        <dbReference type="ARBA" id="ARBA00008710"/>
    </source>
</evidence>
<dbReference type="InterPro" id="IPR012349">
    <property type="entry name" value="Split_barrel_FMN-bd"/>
</dbReference>
<dbReference type="Pfam" id="PF04075">
    <property type="entry name" value="F420H2_quin_red"/>
    <property type="match status" value="1"/>
</dbReference>
<evidence type="ECO:0000313" key="3">
    <source>
        <dbReference type="EMBL" id="GAA0912241.1"/>
    </source>
</evidence>
<dbReference type="PANTHER" id="PTHR39428">
    <property type="entry name" value="F420H(2)-DEPENDENT QUINONE REDUCTASE RV1261C"/>
    <property type="match status" value="1"/>
</dbReference>
<protein>
    <submittedName>
        <fullName evidence="3">Nitroreductase family deazaflavin-dependent oxidoreductase</fullName>
    </submittedName>
</protein>
<organism evidence="3 4">
    <name type="scientific">Nonomuraea longicatena</name>
    <dbReference type="NCBI Taxonomy" id="83682"/>
    <lineage>
        <taxon>Bacteria</taxon>
        <taxon>Bacillati</taxon>
        <taxon>Actinomycetota</taxon>
        <taxon>Actinomycetes</taxon>
        <taxon>Streptosporangiales</taxon>
        <taxon>Streptosporangiaceae</taxon>
        <taxon>Nonomuraea</taxon>
    </lineage>
</organism>
<reference evidence="4" key="1">
    <citation type="journal article" date="2019" name="Int. J. Syst. Evol. Microbiol.">
        <title>The Global Catalogue of Microorganisms (GCM) 10K type strain sequencing project: providing services to taxonomists for standard genome sequencing and annotation.</title>
        <authorList>
            <consortium name="The Broad Institute Genomics Platform"/>
            <consortium name="The Broad Institute Genome Sequencing Center for Infectious Disease"/>
            <person name="Wu L."/>
            <person name="Ma J."/>
        </authorList>
    </citation>
    <scope>NUCLEOTIDE SEQUENCE [LARGE SCALE GENOMIC DNA]</scope>
    <source>
        <strain evidence="4">JCM 11136</strain>
    </source>
</reference>
<dbReference type="NCBIfam" id="TIGR00026">
    <property type="entry name" value="hi_GC_TIGR00026"/>
    <property type="match status" value="1"/>
</dbReference>
<sequence>MNTDASVWDEAEDSPDPSVAEHVRRYLATDGRDGYREGGATNLVLVVKGRKSGRWRRTGLFFGEDDGRYVLVASGSAITHTHPAWYLNVVAHPDVLVQVRGERFTARARTAVGAERERLWRKMTEMAPVYHSYEARTRREIPVVVLEPSDGRAGL</sequence>
<keyword evidence="4" id="KW-1185">Reference proteome</keyword>
<comment type="caution">
    <text evidence="3">The sequence shown here is derived from an EMBL/GenBank/DDBJ whole genome shotgun (WGS) entry which is preliminary data.</text>
</comment>
<dbReference type="PANTHER" id="PTHR39428:SF1">
    <property type="entry name" value="F420H(2)-DEPENDENT QUINONE REDUCTASE RV1261C"/>
    <property type="match status" value="1"/>
</dbReference>
<evidence type="ECO:0000313" key="4">
    <source>
        <dbReference type="Proteomes" id="UP001501578"/>
    </source>
</evidence>
<accession>A0ABP3Z3Z1</accession>
<proteinExistence type="inferred from homology"/>
<name>A0ABP3Z3Z1_9ACTN</name>
<comment type="catalytic activity">
    <reaction evidence="2">
        <text>oxidized coenzyme F420-(gamma-L-Glu)(n) + a quinol + H(+) = reduced coenzyme F420-(gamma-L-Glu)(n) + a quinone</text>
        <dbReference type="Rhea" id="RHEA:39663"/>
        <dbReference type="Rhea" id="RHEA-COMP:12939"/>
        <dbReference type="Rhea" id="RHEA-COMP:14378"/>
        <dbReference type="ChEBI" id="CHEBI:15378"/>
        <dbReference type="ChEBI" id="CHEBI:24646"/>
        <dbReference type="ChEBI" id="CHEBI:132124"/>
        <dbReference type="ChEBI" id="CHEBI:133980"/>
        <dbReference type="ChEBI" id="CHEBI:139511"/>
    </reaction>
</comment>
<gene>
    <name evidence="3" type="ORF">GCM10009560_02580</name>
</gene>
<dbReference type="EMBL" id="BAAAHQ010000001">
    <property type="protein sequence ID" value="GAA0912241.1"/>
    <property type="molecule type" value="Genomic_DNA"/>
</dbReference>
<dbReference type="Proteomes" id="UP001501578">
    <property type="component" value="Unassembled WGS sequence"/>
</dbReference>
<evidence type="ECO:0000256" key="2">
    <source>
        <dbReference type="ARBA" id="ARBA00049106"/>
    </source>
</evidence>
<dbReference type="InterPro" id="IPR004378">
    <property type="entry name" value="F420H2_quin_Rdtase"/>
</dbReference>